<dbReference type="Gene3D" id="3.60.21.10">
    <property type="match status" value="1"/>
</dbReference>
<feature type="domain" description="Calcineurin-like phosphoesterase" evidence="1">
    <location>
        <begin position="182"/>
        <end position="386"/>
    </location>
</feature>
<dbReference type="KEGG" id="bmei:Spa11_20440"/>
<dbReference type="GO" id="GO:0004081">
    <property type="term" value="F:bis(5'-nucleosyl)-tetraphosphatase (asymmetrical) activity"/>
    <property type="evidence" value="ECO:0007669"/>
    <property type="project" value="UniProtKB-EC"/>
</dbReference>
<dbReference type="AlphaFoldDB" id="A0A518K7T7"/>
<name>A0A518K7T7_9BACT</name>
<proteinExistence type="predicted"/>
<dbReference type="Proteomes" id="UP000316426">
    <property type="component" value="Chromosome"/>
</dbReference>
<dbReference type="CDD" id="cd07423">
    <property type="entry name" value="MPP_Prp_like"/>
    <property type="match status" value="1"/>
</dbReference>
<dbReference type="Pfam" id="PF00149">
    <property type="entry name" value="Metallophos"/>
    <property type="match status" value="1"/>
</dbReference>
<dbReference type="SUPFAM" id="SSF56091">
    <property type="entry name" value="DNA ligase/mRNA capping enzyme, catalytic domain"/>
    <property type="match status" value="1"/>
</dbReference>
<dbReference type="InterPro" id="IPR032380">
    <property type="entry name" value="PNKP_ligase_dom"/>
</dbReference>
<protein>
    <submittedName>
        <fullName evidence="3">Bis(5'-nucleosyl)-tetraphosphatase PrpE [asymmetrical]</fullName>
        <ecNumber evidence="3">3.6.1.17</ecNumber>
    </submittedName>
</protein>
<dbReference type="GO" id="GO:0016791">
    <property type="term" value="F:phosphatase activity"/>
    <property type="evidence" value="ECO:0007669"/>
    <property type="project" value="TreeGrafter"/>
</dbReference>
<keyword evidence="4" id="KW-1185">Reference proteome</keyword>
<keyword evidence="3" id="KW-0378">Hydrolase</keyword>
<dbReference type="InterPro" id="IPR041780">
    <property type="entry name" value="MPP_PrpE-like"/>
</dbReference>
<accession>A0A518K7T7</accession>
<dbReference type="PANTHER" id="PTHR42850">
    <property type="entry name" value="METALLOPHOSPHOESTERASE"/>
    <property type="match status" value="1"/>
</dbReference>
<dbReference type="NCBIfam" id="TIGR04075">
    <property type="entry name" value="bacter_Pnkp"/>
    <property type="match status" value="1"/>
</dbReference>
<evidence type="ECO:0000259" key="2">
    <source>
        <dbReference type="Pfam" id="PF16542"/>
    </source>
</evidence>
<sequence length="867" mass="96336">MPSFSIPNLSLVVLIGPSGSGKSTFARKHFLPTEVLSSDYCRGLVSDDENNQAATNDAFDVLHFIAAKRLGAGRLTVVDATNVQRESRQPLVALARVYHTLPVAIVFNLPEDVCQERNRGRSDRDFGPHVIRNQRSQLRRSLKALKREGFRHIFVFDSPEQVEAAVIERTPLWNDKRSERGPFDFIGDVHGCCDELEELLVSLGYEPQPLADPGPGWTDYCFAHPEGRKAAFVGDLVDRGPRVLDTLSLVRNMMAAGSAICVPGNHDAKLLRKLRGKNVQLTHGLAGTMEEIEAVAAEEQDAFRNELSTFLDSLVSHYVLDDGKIVVAHAGMKESMQGRGSGKVREFALYGETTGETDEFGLPVRYPWASEYRGGAMVVYGHTPVPTAEWLNKTINIDTGCVFGGALTALRYPELETVSVKAKRTYCEPSRPFLEDNAKSPAQSSQQANDDLLDLADVTGKRIVSTRLRPNITIREENGVAALEVMSRFAADPRWLVYLPPTMSPSETSTKEGYLEYPEEALGYFRSQGVPTVVCEEKHMGSRAVVVVCRDEEVAAKRFGVQGEAGVITTRTGRRFFNDLAMEAALLERVRAALSAAGFWEEHQTEWVVLDCELMPWSAKAKELVKSQYAAVGAAAKAALPPVVDALRTTAKRLNGEASELLEGLAEKFGGQRQAASRFVDAYRHYCWPVESVEDYRLAPFHLLATEGRVHVQQNHEWHMQSLAKVCRQDPRVLLATPYRVIDVTDPEQVNQAVRWWTELTEAGGEGMVVKPLDFISRGKRGLLQPAVKCRGREYLRIIYGPDYTSGANLTRLRSRGLGAKRSLALREFALGIEALERLVRREPLRRVHECVFGVLALESEPVDPRL</sequence>
<dbReference type="GO" id="GO:0005737">
    <property type="term" value="C:cytoplasm"/>
    <property type="evidence" value="ECO:0007669"/>
    <property type="project" value="TreeGrafter"/>
</dbReference>
<dbReference type="InterPro" id="IPR024028">
    <property type="entry name" value="PNKP_bac"/>
</dbReference>
<evidence type="ECO:0000313" key="3">
    <source>
        <dbReference type="EMBL" id="QDV73845.1"/>
    </source>
</evidence>
<dbReference type="SUPFAM" id="SSF56300">
    <property type="entry name" value="Metallo-dependent phosphatases"/>
    <property type="match status" value="1"/>
</dbReference>
<dbReference type="EMBL" id="CP036349">
    <property type="protein sequence ID" value="QDV73845.1"/>
    <property type="molecule type" value="Genomic_DNA"/>
</dbReference>
<gene>
    <name evidence="3" type="primary">prpE</name>
    <name evidence="3" type="ORF">Spa11_20440</name>
</gene>
<dbReference type="InterPro" id="IPR004843">
    <property type="entry name" value="Calcineurin-like_PHP"/>
</dbReference>
<evidence type="ECO:0000313" key="4">
    <source>
        <dbReference type="Proteomes" id="UP000316426"/>
    </source>
</evidence>
<evidence type="ECO:0000259" key="1">
    <source>
        <dbReference type="Pfam" id="PF00149"/>
    </source>
</evidence>
<dbReference type="Pfam" id="PF13671">
    <property type="entry name" value="AAA_33"/>
    <property type="match status" value="1"/>
</dbReference>
<dbReference type="EC" id="3.6.1.17" evidence="3"/>
<dbReference type="Pfam" id="PF16542">
    <property type="entry name" value="PNKP_ligase"/>
    <property type="match status" value="1"/>
</dbReference>
<organism evidence="3 4">
    <name type="scientific">Botrimarina mediterranea</name>
    <dbReference type="NCBI Taxonomy" id="2528022"/>
    <lineage>
        <taxon>Bacteria</taxon>
        <taxon>Pseudomonadati</taxon>
        <taxon>Planctomycetota</taxon>
        <taxon>Planctomycetia</taxon>
        <taxon>Pirellulales</taxon>
        <taxon>Lacipirellulaceae</taxon>
        <taxon>Botrimarina</taxon>
    </lineage>
</organism>
<feature type="domain" description="Polynucleotide kinase-phosphatase ligase" evidence="2">
    <location>
        <begin position="481"/>
        <end position="862"/>
    </location>
</feature>
<dbReference type="CDD" id="cd00267">
    <property type="entry name" value="ABC_ATPase"/>
    <property type="match status" value="1"/>
</dbReference>
<dbReference type="Gene3D" id="3.40.50.300">
    <property type="entry name" value="P-loop containing nucleotide triphosphate hydrolases"/>
    <property type="match status" value="1"/>
</dbReference>
<dbReference type="Gene3D" id="3.30.470.30">
    <property type="entry name" value="DNA ligase/mRNA capping enzyme"/>
    <property type="match status" value="2"/>
</dbReference>
<dbReference type="InterPro" id="IPR029052">
    <property type="entry name" value="Metallo-depent_PP-like"/>
</dbReference>
<dbReference type="RefSeq" id="WP_145111540.1">
    <property type="nucleotide sequence ID" value="NZ_CP036349.1"/>
</dbReference>
<dbReference type="SUPFAM" id="SSF52540">
    <property type="entry name" value="P-loop containing nucleoside triphosphate hydrolases"/>
    <property type="match status" value="1"/>
</dbReference>
<dbReference type="PANTHER" id="PTHR42850:SF7">
    <property type="entry name" value="BIS(5'-NUCLEOSYL)-TETRAPHOSPHATASE PRPE [ASYMMETRICAL]"/>
    <property type="match status" value="1"/>
</dbReference>
<dbReference type="InterPro" id="IPR027417">
    <property type="entry name" value="P-loop_NTPase"/>
</dbReference>
<reference evidence="3 4" key="1">
    <citation type="submission" date="2019-02" db="EMBL/GenBank/DDBJ databases">
        <title>Deep-cultivation of Planctomycetes and their phenomic and genomic characterization uncovers novel biology.</title>
        <authorList>
            <person name="Wiegand S."/>
            <person name="Jogler M."/>
            <person name="Boedeker C."/>
            <person name="Pinto D."/>
            <person name="Vollmers J."/>
            <person name="Rivas-Marin E."/>
            <person name="Kohn T."/>
            <person name="Peeters S.H."/>
            <person name="Heuer A."/>
            <person name="Rast P."/>
            <person name="Oberbeckmann S."/>
            <person name="Bunk B."/>
            <person name="Jeske O."/>
            <person name="Meyerdierks A."/>
            <person name="Storesund J.E."/>
            <person name="Kallscheuer N."/>
            <person name="Luecker S."/>
            <person name="Lage O.M."/>
            <person name="Pohl T."/>
            <person name="Merkel B.J."/>
            <person name="Hornburger P."/>
            <person name="Mueller R.-W."/>
            <person name="Bruemmer F."/>
            <person name="Labrenz M."/>
            <person name="Spormann A.M."/>
            <person name="Op den Camp H."/>
            <person name="Overmann J."/>
            <person name="Amann R."/>
            <person name="Jetten M.S.M."/>
            <person name="Mascher T."/>
            <person name="Medema M.H."/>
            <person name="Devos D.P."/>
            <person name="Kaster A.-K."/>
            <person name="Ovreas L."/>
            <person name="Rohde M."/>
            <person name="Galperin M.Y."/>
            <person name="Jogler C."/>
        </authorList>
    </citation>
    <scope>NUCLEOTIDE SEQUENCE [LARGE SCALE GENOMIC DNA]</scope>
    <source>
        <strain evidence="3 4">Spa11</strain>
    </source>
</reference>
<dbReference type="InterPro" id="IPR050126">
    <property type="entry name" value="Ap4A_hydrolase"/>
</dbReference>